<comment type="caution">
    <text evidence="1">The sequence shown here is derived from an EMBL/GenBank/DDBJ whole genome shotgun (WGS) entry which is preliminary data.</text>
</comment>
<name>A0A9Q3IHL0_9BASI</name>
<reference evidence="1" key="1">
    <citation type="submission" date="2021-03" db="EMBL/GenBank/DDBJ databases">
        <title>Draft genome sequence of rust myrtle Austropuccinia psidii MF-1, a brazilian biotype.</title>
        <authorList>
            <person name="Quecine M.C."/>
            <person name="Pachon D.M.R."/>
            <person name="Bonatelli M.L."/>
            <person name="Correr F.H."/>
            <person name="Franceschini L.M."/>
            <person name="Leite T.F."/>
            <person name="Margarido G.R.A."/>
            <person name="Almeida C.A."/>
            <person name="Ferrarezi J.A."/>
            <person name="Labate C.A."/>
        </authorList>
    </citation>
    <scope>NUCLEOTIDE SEQUENCE</scope>
    <source>
        <strain evidence="1">MF-1</strain>
    </source>
</reference>
<evidence type="ECO:0000313" key="1">
    <source>
        <dbReference type="EMBL" id="MBW0543401.1"/>
    </source>
</evidence>
<dbReference type="AlphaFoldDB" id="A0A9Q3IHL0"/>
<sequence length="100" mass="10902">MLSHHCLIFSLPYNPYATLGPSNYAPDATLTPLTPPCTRPTCLQHCLPSLRLQCLPDMPLILLTILMLMECPPNMPPMPLTTLTLAVPSRHASNAPLTLA</sequence>
<keyword evidence="2" id="KW-1185">Reference proteome</keyword>
<dbReference type="Proteomes" id="UP000765509">
    <property type="component" value="Unassembled WGS sequence"/>
</dbReference>
<organism evidence="1 2">
    <name type="scientific">Austropuccinia psidii MF-1</name>
    <dbReference type="NCBI Taxonomy" id="1389203"/>
    <lineage>
        <taxon>Eukaryota</taxon>
        <taxon>Fungi</taxon>
        <taxon>Dikarya</taxon>
        <taxon>Basidiomycota</taxon>
        <taxon>Pucciniomycotina</taxon>
        <taxon>Pucciniomycetes</taxon>
        <taxon>Pucciniales</taxon>
        <taxon>Sphaerophragmiaceae</taxon>
        <taxon>Austropuccinia</taxon>
    </lineage>
</organism>
<protein>
    <submittedName>
        <fullName evidence="1">Uncharacterized protein</fullName>
    </submittedName>
</protein>
<proteinExistence type="predicted"/>
<gene>
    <name evidence="1" type="ORF">O181_083116</name>
</gene>
<evidence type="ECO:0000313" key="2">
    <source>
        <dbReference type="Proteomes" id="UP000765509"/>
    </source>
</evidence>
<dbReference type="EMBL" id="AVOT02048163">
    <property type="protein sequence ID" value="MBW0543401.1"/>
    <property type="molecule type" value="Genomic_DNA"/>
</dbReference>
<accession>A0A9Q3IHL0</accession>